<proteinExistence type="predicted"/>
<keyword evidence="1" id="KW-0472">Membrane</keyword>
<evidence type="ECO:0000313" key="2">
    <source>
        <dbReference type="EMBL" id="RJG49503.1"/>
    </source>
</evidence>
<evidence type="ECO:0008006" key="4">
    <source>
        <dbReference type="Google" id="ProtNLM"/>
    </source>
</evidence>
<reference evidence="2 3" key="2">
    <citation type="submission" date="2019-01" db="EMBL/GenBank/DDBJ databases">
        <title>Motilimonas pumilus sp. nov., isolated from the gut of sea cucumber (Apostichopus japonicus).</title>
        <authorList>
            <person name="Wang F.-Q."/>
            <person name="Ren L.-H."/>
            <person name="Lin Y.-W."/>
            <person name="Sun G.-H."/>
            <person name="Du Z.-J."/>
            <person name="Zhao J.-X."/>
            <person name="Liu X.-J."/>
            <person name="Liu L.-J."/>
        </authorList>
    </citation>
    <scope>NUCLEOTIDE SEQUENCE [LARGE SCALE GENOMIC DNA]</scope>
    <source>
        <strain evidence="2 3">PLHSC7-2</strain>
    </source>
</reference>
<gene>
    <name evidence="2" type="ORF">D1Z90_05980</name>
</gene>
<organism evidence="2 3">
    <name type="scientific">Motilimonas pumila</name>
    <dbReference type="NCBI Taxonomy" id="2303987"/>
    <lineage>
        <taxon>Bacteria</taxon>
        <taxon>Pseudomonadati</taxon>
        <taxon>Pseudomonadota</taxon>
        <taxon>Gammaproteobacteria</taxon>
        <taxon>Alteromonadales</taxon>
        <taxon>Alteromonadales genera incertae sedis</taxon>
        <taxon>Motilimonas</taxon>
    </lineage>
</organism>
<sequence length="156" mass="17911">MKLTRKGWNNVLIFAVLAMIFIFNFSHKQTLNNERISSAKLTLLPKQAMVLTFQGPDYVVERIGHSWRSRPDIGLGPEQLAQMMQAWSHHELAKLQLADGELPVSQYSQQYQVWLAGVAEPLTLTLYQLDSGLVMTNWQGQLLRLEEEQLHKLLPK</sequence>
<comment type="caution">
    <text evidence="2">The sequence shown here is derived from an EMBL/GenBank/DDBJ whole genome shotgun (WGS) entry which is preliminary data.</text>
</comment>
<dbReference type="EMBL" id="QZCH01000004">
    <property type="protein sequence ID" value="RJG49503.1"/>
    <property type="molecule type" value="Genomic_DNA"/>
</dbReference>
<dbReference type="RefSeq" id="WP_119909838.1">
    <property type="nucleotide sequence ID" value="NZ_QZCH01000004.1"/>
</dbReference>
<keyword evidence="3" id="KW-1185">Reference proteome</keyword>
<evidence type="ECO:0000256" key="1">
    <source>
        <dbReference type="SAM" id="Phobius"/>
    </source>
</evidence>
<dbReference type="Proteomes" id="UP000283255">
    <property type="component" value="Unassembled WGS sequence"/>
</dbReference>
<evidence type="ECO:0000313" key="3">
    <source>
        <dbReference type="Proteomes" id="UP000283255"/>
    </source>
</evidence>
<dbReference type="OrthoDB" id="5587008at2"/>
<keyword evidence="1" id="KW-1133">Transmembrane helix</keyword>
<dbReference type="AlphaFoldDB" id="A0A418YHG4"/>
<name>A0A418YHG4_9GAMM</name>
<reference evidence="2 3" key="1">
    <citation type="submission" date="2018-09" db="EMBL/GenBank/DDBJ databases">
        <authorList>
            <person name="Wang F."/>
        </authorList>
    </citation>
    <scope>NUCLEOTIDE SEQUENCE [LARGE SCALE GENOMIC DNA]</scope>
    <source>
        <strain evidence="2 3">PLHSC7-2</strain>
    </source>
</reference>
<protein>
    <recommendedName>
        <fullName evidence="4">Orphan protein</fullName>
    </recommendedName>
</protein>
<accession>A0A418YHG4</accession>
<feature type="transmembrane region" description="Helical" evidence="1">
    <location>
        <begin position="7"/>
        <end position="25"/>
    </location>
</feature>
<keyword evidence="1" id="KW-0812">Transmembrane</keyword>